<evidence type="ECO:0000256" key="1">
    <source>
        <dbReference type="SAM" id="Phobius"/>
    </source>
</evidence>
<dbReference type="EMBL" id="JAIWYP010000004">
    <property type="protein sequence ID" value="KAH3833064.1"/>
    <property type="molecule type" value="Genomic_DNA"/>
</dbReference>
<evidence type="ECO:0000313" key="2">
    <source>
        <dbReference type="EMBL" id="KAH3833064.1"/>
    </source>
</evidence>
<name>A0A9D4K505_DREPO</name>
<proteinExistence type="predicted"/>
<comment type="caution">
    <text evidence="2">The sequence shown here is derived from an EMBL/GenBank/DDBJ whole genome shotgun (WGS) entry which is preliminary data.</text>
</comment>
<keyword evidence="1" id="KW-1133">Transmembrane helix</keyword>
<feature type="transmembrane region" description="Helical" evidence="1">
    <location>
        <begin position="54"/>
        <end position="74"/>
    </location>
</feature>
<dbReference type="AlphaFoldDB" id="A0A9D4K505"/>
<organism evidence="2 3">
    <name type="scientific">Dreissena polymorpha</name>
    <name type="common">Zebra mussel</name>
    <name type="synonym">Mytilus polymorpha</name>
    <dbReference type="NCBI Taxonomy" id="45954"/>
    <lineage>
        <taxon>Eukaryota</taxon>
        <taxon>Metazoa</taxon>
        <taxon>Spiralia</taxon>
        <taxon>Lophotrochozoa</taxon>
        <taxon>Mollusca</taxon>
        <taxon>Bivalvia</taxon>
        <taxon>Autobranchia</taxon>
        <taxon>Heteroconchia</taxon>
        <taxon>Euheterodonta</taxon>
        <taxon>Imparidentia</taxon>
        <taxon>Neoheterodontei</taxon>
        <taxon>Myida</taxon>
        <taxon>Dreissenoidea</taxon>
        <taxon>Dreissenidae</taxon>
        <taxon>Dreissena</taxon>
    </lineage>
</organism>
<reference evidence="2" key="2">
    <citation type="submission" date="2020-11" db="EMBL/GenBank/DDBJ databases">
        <authorList>
            <person name="McCartney M.A."/>
            <person name="Auch B."/>
            <person name="Kono T."/>
            <person name="Mallez S."/>
            <person name="Becker A."/>
            <person name="Gohl D.M."/>
            <person name="Silverstein K.A.T."/>
            <person name="Koren S."/>
            <person name="Bechman K.B."/>
            <person name="Herman A."/>
            <person name="Abrahante J.E."/>
            <person name="Garbe J."/>
        </authorList>
    </citation>
    <scope>NUCLEOTIDE SEQUENCE</scope>
    <source>
        <strain evidence="2">Duluth1</strain>
        <tissue evidence="2">Whole animal</tissue>
    </source>
</reference>
<evidence type="ECO:0000313" key="3">
    <source>
        <dbReference type="Proteomes" id="UP000828390"/>
    </source>
</evidence>
<keyword evidence="1" id="KW-0472">Membrane</keyword>
<protein>
    <submittedName>
        <fullName evidence="2">Uncharacterized protein</fullName>
    </submittedName>
</protein>
<accession>A0A9D4K505</accession>
<keyword evidence="1" id="KW-0812">Transmembrane</keyword>
<sequence>MRNGSKRVTEGSIEVRKDKLATICSAKILYRGRTNWQLYAPPTFYIGKHKKKQILLTHMMLALCTAVTVDLLLSRAYLNAYSATLMEACSVISLILCTTPSTICNQSTSRT</sequence>
<feature type="transmembrane region" description="Helical" evidence="1">
    <location>
        <begin position="80"/>
        <end position="103"/>
    </location>
</feature>
<dbReference type="Proteomes" id="UP000828390">
    <property type="component" value="Unassembled WGS sequence"/>
</dbReference>
<keyword evidence="3" id="KW-1185">Reference proteome</keyword>
<reference evidence="2" key="1">
    <citation type="journal article" date="2019" name="bioRxiv">
        <title>The Genome of the Zebra Mussel, Dreissena polymorpha: A Resource for Invasive Species Research.</title>
        <authorList>
            <person name="McCartney M.A."/>
            <person name="Auch B."/>
            <person name="Kono T."/>
            <person name="Mallez S."/>
            <person name="Zhang Y."/>
            <person name="Obille A."/>
            <person name="Becker A."/>
            <person name="Abrahante J.E."/>
            <person name="Garbe J."/>
            <person name="Badalamenti J.P."/>
            <person name="Herman A."/>
            <person name="Mangelson H."/>
            <person name="Liachko I."/>
            <person name="Sullivan S."/>
            <person name="Sone E.D."/>
            <person name="Koren S."/>
            <person name="Silverstein K.A.T."/>
            <person name="Beckman K.B."/>
            <person name="Gohl D.M."/>
        </authorList>
    </citation>
    <scope>NUCLEOTIDE SEQUENCE</scope>
    <source>
        <strain evidence="2">Duluth1</strain>
        <tissue evidence="2">Whole animal</tissue>
    </source>
</reference>
<gene>
    <name evidence="2" type="ORF">DPMN_106365</name>
</gene>